<evidence type="ECO:0000259" key="4">
    <source>
        <dbReference type="Pfam" id="PF07696"/>
    </source>
</evidence>
<comment type="caution">
    <text evidence="5">The sequence shown here is derived from an EMBL/GenBank/DDBJ whole genome shotgun (WGS) entry which is preliminary data.</text>
</comment>
<accession>A0A364XZF0</accession>
<dbReference type="Gene3D" id="2.60.40.2380">
    <property type="match status" value="1"/>
</dbReference>
<reference evidence="5 6" key="1">
    <citation type="submission" date="2018-06" db="EMBL/GenBank/DDBJ databases">
        <title>Chryseolinea flavus sp. nov., a member of the phylum Bacteroidetes isolated from soil.</title>
        <authorList>
            <person name="Li Y."/>
            <person name="Wang J."/>
        </authorList>
    </citation>
    <scope>NUCLEOTIDE SEQUENCE [LARGE SCALE GENOMIC DNA]</scope>
    <source>
        <strain evidence="5 6">SDU1-6</strain>
    </source>
</reference>
<feature type="domain" description="7TM-DISM receptor extracellular" evidence="3">
    <location>
        <begin position="187"/>
        <end position="391"/>
    </location>
</feature>
<feature type="transmembrane region" description="Helical" evidence="1">
    <location>
        <begin position="217"/>
        <end position="243"/>
    </location>
</feature>
<feature type="transmembrane region" description="Helical" evidence="1">
    <location>
        <begin position="285"/>
        <end position="306"/>
    </location>
</feature>
<evidence type="ECO:0000256" key="1">
    <source>
        <dbReference type="SAM" id="Phobius"/>
    </source>
</evidence>
<protein>
    <submittedName>
        <fullName evidence="5">Receptor</fullName>
    </submittedName>
</protein>
<feature type="transmembrane region" description="Helical" evidence="1">
    <location>
        <begin position="188"/>
        <end position="210"/>
    </location>
</feature>
<sequence>MRSRRRTSVLAICLFFFFHASFAQEVIAIDDNLDQYIFTVDDLAYIEDADGSFKFEDVLGQYARHQFKPNQLYAPHNSNLKSTYWVCIKVQGNPKSKKKWLLEIFDQTIDEVDAYVPLATGAYQQIEMGDARPFDQRRFMHKNFEIEISHSDTVVRNYFFRFQSKSRVNFIVVLRSYDRFIYYALNEYFVYGLFYGMILVVAIYNLLMFFAIRERSYIVYIVYVLSVGIFTMTADGIAFQYLWPEFPQWNDTAHAIALFLLVLSGLVFTKMFLHTRARHPKLDLLLNAIIVVRSIVFVLAITFLPALFEFRWIEFIPVAAAFYCGLYSYLKGNKSARFFALAYGLLFLAFCVKVLINLDIDFIAGSIVTHYSISIGFWFEMWLLSFALGDKVRIIKDSKDRALRRIIKQHEVNQLLKDKVNRELEHEVSKRTKEISDQKLIIEMANEKLREQADEITKMNALLDLDNYKLKRTIHDEMLARAGSKNMDYDKFKEIFPEELTCLRYLEQQKWENGYSCRKCQHDKFHLAKNGFDRRCSRCGYVESPTAYTIFRGVKFPLEKAFYILHLVITERDDLTIDEISETLDLRRNTCWAFKDKVNKIIRKHHLDKGQAAHWENIIFKVEDIPV</sequence>
<evidence type="ECO:0000256" key="2">
    <source>
        <dbReference type="SAM" id="SignalP"/>
    </source>
</evidence>
<keyword evidence="1" id="KW-0812">Transmembrane</keyword>
<keyword evidence="2" id="KW-0732">Signal</keyword>
<keyword evidence="5" id="KW-0675">Receptor</keyword>
<feature type="chain" id="PRO_5016602564" evidence="2">
    <location>
        <begin position="24"/>
        <end position="627"/>
    </location>
</feature>
<dbReference type="AlphaFoldDB" id="A0A364XZF0"/>
<dbReference type="RefSeq" id="WP_112748805.1">
    <property type="nucleotide sequence ID" value="NZ_QMFY01000013.1"/>
</dbReference>
<dbReference type="InterPro" id="IPR011623">
    <property type="entry name" value="7TMR_DISM_rcpt_extracell_dom1"/>
</dbReference>
<keyword evidence="6" id="KW-1185">Reference proteome</keyword>
<feature type="transmembrane region" description="Helical" evidence="1">
    <location>
        <begin position="362"/>
        <end position="389"/>
    </location>
</feature>
<feature type="transmembrane region" description="Helical" evidence="1">
    <location>
        <begin position="337"/>
        <end position="356"/>
    </location>
</feature>
<proteinExistence type="predicted"/>
<evidence type="ECO:0000259" key="3">
    <source>
        <dbReference type="Pfam" id="PF07695"/>
    </source>
</evidence>
<keyword evidence="1" id="KW-0472">Membrane</keyword>
<evidence type="ECO:0000313" key="5">
    <source>
        <dbReference type="EMBL" id="RAV98992.1"/>
    </source>
</evidence>
<keyword evidence="1" id="KW-1133">Transmembrane helix</keyword>
<dbReference type="Proteomes" id="UP000251889">
    <property type="component" value="Unassembled WGS sequence"/>
</dbReference>
<feature type="transmembrane region" description="Helical" evidence="1">
    <location>
        <begin position="312"/>
        <end position="330"/>
    </location>
</feature>
<organism evidence="5 6">
    <name type="scientific">Pseudochryseolinea flava</name>
    <dbReference type="NCBI Taxonomy" id="2059302"/>
    <lineage>
        <taxon>Bacteria</taxon>
        <taxon>Pseudomonadati</taxon>
        <taxon>Bacteroidota</taxon>
        <taxon>Cytophagia</taxon>
        <taxon>Cytophagales</taxon>
        <taxon>Fulvivirgaceae</taxon>
        <taxon>Pseudochryseolinea</taxon>
    </lineage>
</organism>
<feature type="transmembrane region" description="Helical" evidence="1">
    <location>
        <begin position="255"/>
        <end position="273"/>
    </location>
</feature>
<feature type="signal peptide" evidence="2">
    <location>
        <begin position="1"/>
        <end position="23"/>
    </location>
</feature>
<dbReference type="Pfam" id="PF07696">
    <property type="entry name" value="7TMR-DISMED2"/>
    <property type="match status" value="1"/>
</dbReference>
<dbReference type="InterPro" id="IPR011622">
    <property type="entry name" value="7TMR_DISM_rcpt_extracell_dom2"/>
</dbReference>
<dbReference type="EMBL" id="QMFY01000013">
    <property type="protein sequence ID" value="RAV98992.1"/>
    <property type="molecule type" value="Genomic_DNA"/>
</dbReference>
<dbReference type="Pfam" id="PF07695">
    <property type="entry name" value="7TMR-DISM_7TM"/>
    <property type="match status" value="1"/>
</dbReference>
<gene>
    <name evidence="5" type="ORF">DQQ10_20555</name>
</gene>
<dbReference type="OrthoDB" id="9783459at2"/>
<feature type="domain" description="7TM-DISM receptor extracellular" evidence="4">
    <location>
        <begin position="42"/>
        <end position="174"/>
    </location>
</feature>
<name>A0A364XZF0_9BACT</name>
<evidence type="ECO:0000313" key="6">
    <source>
        <dbReference type="Proteomes" id="UP000251889"/>
    </source>
</evidence>